<accession>A0A2J6QX05</accession>
<dbReference type="EMBL" id="KZ613965">
    <property type="protein sequence ID" value="PMD30783.1"/>
    <property type="molecule type" value="Genomic_DNA"/>
</dbReference>
<name>A0A2J6QX05_HYAVF</name>
<sequence>MYIVTPTYHRPLIEQRTPTALAVLYLSLRIFLLCLGLGHWPDSILTLEVSTEDYRPKERLQERSYLRGNEHKP</sequence>
<dbReference type="Proteomes" id="UP000235786">
    <property type="component" value="Unassembled WGS sequence"/>
</dbReference>
<organism evidence="2 3">
    <name type="scientific">Hyaloscypha variabilis (strain UAMH 11265 / GT02V1 / F)</name>
    <name type="common">Meliniomyces variabilis</name>
    <dbReference type="NCBI Taxonomy" id="1149755"/>
    <lineage>
        <taxon>Eukaryota</taxon>
        <taxon>Fungi</taxon>
        <taxon>Dikarya</taxon>
        <taxon>Ascomycota</taxon>
        <taxon>Pezizomycotina</taxon>
        <taxon>Leotiomycetes</taxon>
        <taxon>Helotiales</taxon>
        <taxon>Hyaloscyphaceae</taxon>
        <taxon>Hyaloscypha</taxon>
        <taxon>Hyaloscypha variabilis</taxon>
    </lineage>
</organism>
<evidence type="ECO:0000313" key="2">
    <source>
        <dbReference type="EMBL" id="PMD30783.1"/>
    </source>
</evidence>
<proteinExistence type="predicted"/>
<evidence type="ECO:0000313" key="3">
    <source>
        <dbReference type="Proteomes" id="UP000235786"/>
    </source>
</evidence>
<dbReference type="AlphaFoldDB" id="A0A2J6QX05"/>
<gene>
    <name evidence="2" type="ORF">L207DRAFT_200439</name>
</gene>
<keyword evidence="1" id="KW-0812">Transmembrane</keyword>
<keyword evidence="3" id="KW-1185">Reference proteome</keyword>
<reference evidence="2 3" key="1">
    <citation type="submission" date="2016-04" db="EMBL/GenBank/DDBJ databases">
        <title>A degradative enzymes factory behind the ericoid mycorrhizal symbiosis.</title>
        <authorList>
            <consortium name="DOE Joint Genome Institute"/>
            <person name="Martino E."/>
            <person name="Morin E."/>
            <person name="Grelet G."/>
            <person name="Kuo A."/>
            <person name="Kohler A."/>
            <person name="Daghino S."/>
            <person name="Barry K."/>
            <person name="Choi C."/>
            <person name="Cichocki N."/>
            <person name="Clum A."/>
            <person name="Copeland A."/>
            <person name="Hainaut M."/>
            <person name="Haridas S."/>
            <person name="Labutti K."/>
            <person name="Lindquist E."/>
            <person name="Lipzen A."/>
            <person name="Khouja H.-R."/>
            <person name="Murat C."/>
            <person name="Ohm R."/>
            <person name="Olson A."/>
            <person name="Spatafora J."/>
            <person name="Veneault-Fourrey C."/>
            <person name="Henrissat B."/>
            <person name="Grigoriev I."/>
            <person name="Martin F."/>
            <person name="Perotto S."/>
        </authorList>
    </citation>
    <scope>NUCLEOTIDE SEQUENCE [LARGE SCALE GENOMIC DNA]</scope>
    <source>
        <strain evidence="2 3">F</strain>
    </source>
</reference>
<feature type="transmembrane region" description="Helical" evidence="1">
    <location>
        <begin position="20"/>
        <end position="40"/>
    </location>
</feature>
<keyword evidence="1" id="KW-1133">Transmembrane helix</keyword>
<protein>
    <submittedName>
        <fullName evidence="2">Uncharacterized protein</fullName>
    </submittedName>
</protein>
<keyword evidence="1" id="KW-0472">Membrane</keyword>
<evidence type="ECO:0000256" key="1">
    <source>
        <dbReference type="SAM" id="Phobius"/>
    </source>
</evidence>